<dbReference type="SUPFAM" id="SSF56645">
    <property type="entry name" value="Acyl-CoA dehydrogenase NM domain-like"/>
    <property type="match status" value="1"/>
</dbReference>
<dbReference type="InterPro" id="IPR009100">
    <property type="entry name" value="AcylCoA_DH/oxidase_NM_dom_sf"/>
</dbReference>
<dbReference type="GO" id="GO:0016627">
    <property type="term" value="F:oxidoreductase activity, acting on the CH-CH group of donors"/>
    <property type="evidence" value="ECO:0007669"/>
    <property type="project" value="InterPro"/>
</dbReference>
<gene>
    <name evidence="1" type="ORF">CLV99_1422</name>
</gene>
<evidence type="ECO:0000313" key="1">
    <source>
        <dbReference type="EMBL" id="TDQ79968.1"/>
    </source>
</evidence>
<sequence length="360" mass="40603">MRTMISEEAIQLIKDSQAASIHAKTLVAQQLSLIYDNNWFNIWVPKVLGGGELDLKEGLALLEELAYWDGGLGWTVTLCAGANMFAGYLDGNLAKEVFSDRKVCFGGSGRATGKAVWDGESYKITGFWRFATGAPHLSHFTLNSFIYDGDEPRLDAEGNPIFYSFFVPRDKVLVHYDWDSFGLASTASHSFSLENTVVEANHAFQIRPEHRIDDNTLYRIPFIPFAELTLLVNYMGMYRRYLTLVEKFFFEKSADENWQAKYGKEYFKKVDGLQVQLESDRAKVGELTDQLWLLALQDNPLDTVLTTEITSTARGIVKHILAEVVTLFPLLGINAAQNGREINTVFRNIFTASQHSLLNL</sequence>
<keyword evidence="2" id="KW-1185">Reference proteome</keyword>
<dbReference type="InterPro" id="IPR046373">
    <property type="entry name" value="Acyl-CoA_Oxase/DH_mid-dom_sf"/>
</dbReference>
<dbReference type="Proteomes" id="UP000295292">
    <property type="component" value="Unassembled WGS sequence"/>
</dbReference>
<dbReference type="AlphaFoldDB" id="A0A4R6WMC1"/>
<dbReference type="EMBL" id="SNYV01000011">
    <property type="protein sequence ID" value="TDQ79968.1"/>
    <property type="molecule type" value="Genomic_DNA"/>
</dbReference>
<dbReference type="InterPro" id="IPR037069">
    <property type="entry name" value="AcylCoA_DH/ox_N_sf"/>
</dbReference>
<dbReference type="PIRSF" id="PIRSF016578">
    <property type="entry name" value="HsaA"/>
    <property type="match status" value="1"/>
</dbReference>
<dbReference type="Gene3D" id="1.20.140.10">
    <property type="entry name" value="Butyryl-CoA Dehydrogenase, subunit A, domain 3"/>
    <property type="match status" value="1"/>
</dbReference>
<name>A0A4R6WMC1_9SPHI</name>
<evidence type="ECO:0000313" key="2">
    <source>
        <dbReference type="Proteomes" id="UP000295292"/>
    </source>
</evidence>
<dbReference type="Gene3D" id="2.40.110.10">
    <property type="entry name" value="Butyryl-CoA Dehydrogenase, subunit A, domain 2"/>
    <property type="match status" value="1"/>
</dbReference>
<proteinExistence type="predicted"/>
<evidence type="ECO:0008006" key="3">
    <source>
        <dbReference type="Google" id="ProtNLM"/>
    </source>
</evidence>
<protein>
    <recommendedName>
        <fullName evidence="3">Alkylation response protein AidB-like acyl-CoA dehydrogenase</fullName>
    </recommendedName>
</protein>
<dbReference type="Gene3D" id="1.10.540.10">
    <property type="entry name" value="Acyl-CoA dehydrogenase/oxidase, N-terminal domain"/>
    <property type="match status" value="1"/>
</dbReference>
<organism evidence="1 2">
    <name type="scientific">Sphingobacterium yanglingense</name>
    <dbReference type="NCBI Taxonomy" id="1437280"/>
    <lineage>
        <taxon>Bacteria</taxon>
        <taxon>Pseudomonadati</taxon>
        <taxon>Bacteroidota</taxon>
        <taxon>Sphingobacteriia</taxon>
        <taxon>Sphingobacteriales</taxon>
        <taxon>Sphingobacteriaceae</taxon>
        <taxon>Sphingobacterium</taxon>
    </lineage>
</organism>
<reference evidence="1 2" key="1">
    <citation type="submission" date="2019-03" db="EMBL/GenBank/DDBJ databases">
        <title>Genomic Encyclopedia of Archaeal and Bacterial Type Strains, Phase II (KMG-II): from individual species to whole genera.</title>
        <authorList>
            <person name="Goeker M."/>
        </authorList>
    </citation>
    <scope>NUCLEOTIDE SEQUENCE [LARGE SCALE GENOMIC DNA]</scope>
    <source>
        <strain evidence="1 2">DSM 28353</strain>
    </source>
</reference>
<comment type="caution">
    <text evidence="1">The sequence shown here is derived from an EMBL/GenBank/DDBJ whole genome shotgun (WGS) entry which is preliminary data.</text>
</comment>
<dbReference type="GO" id="GO:0050660">
    <property type="term" value="F:flavin adenine dinucleotide binding"/>
    <property type="evidence" value="ECO:0007669"/>
    <property type="project" value="InterPro"/>
</dbReference>
<accession>A0A4R6WMC1</accession>